<keyword evidence="3" id="KW-1185">Reference proteome</keyword>
<feature type="region of interest" description="Disordered" evidence="1">
    <location>
        <begin position="15"/>
        <end position="46"/>
    </location>
</feature>
<evidence type="ECO:0000256" key="1">
    <source>
        <dbReference type="SAM" id="MobiDB-lite"/>
    </source>
</evidence>
<name>A0A1E1JS51_9HELO</name>
<organism evidence="2 3">
    <name type="scientific">Rhynchosporium agropyri</name>
    <dbReference type="NCBI Taxonomy" id="914238"/>
    <lineage>
        <taxon>Eukaryota</taxon>
        <taxon>Fungi</taxon>
        <taxon>Dikarya</taxon>
        <taxon>Ascomycota</taxon>
        <taxon>Pezizomycotina</taxon>
        <taxon>Leotiomycetes</taxon>
        <taxon>Helotiales</taxon>
        <taxon>Ploettnerulaceae</taxon>
        <taxon>Rhynchosporium</taxon>
    </lineage>
</organism>
<proteinExistence type="predicted"/>
<reference evidence="3" key="1">
    <citation type="submission" date="2016-03" db="EMBL/GenBank/DDBJ databases">
        <authorList>
            <person name="Guldener U."/>
        </authorList>
    </citation>
    <scope>NUCLEOTIDE SEQUENCE [LARGE SCALE GENOMIC DNA]</scope>
    <source>
        <strain evidence="3">04CH-RAC-A.6.1</strain>
    </source>
</reference>
<evidence type="ECO:0000313" key="2">
    <source>
        <dbReference type="EMBL" id="CZS88658.1"/>
    </source>
</evidence>
<gene>
    <name evidence="2" type="ORF">RAG0_00329</name>
</gene>
<dbReference type="EMBL" id="FJUX01000001">
    <property type="protein sequence ID" value="CZS88658.1"/>
    <property type="molecule type" value="Genomic_DNA"/>
</dbReference>
<dbReference type="Proteomes" id="UP000178912">
    <property type="component" value="Unassembled WGS sequence"/>
</dbReference>
<accession>A0A1E1JS51</accession>
<protein>
    <submittedName>
        <fullName evidence="2">Uncharacterized protein</fullName>
    </submittedName>
</protein>
<dbReference type="AlphaFoldDB" id="A0A1E1JS51"/>
<evidence type="ECO:0000313" key="3">
    <source>
        <dbReference type="Proteomes" id="UP000178912"/>
    </source>
</evidence>
<sequence>MSYCITGLFKISKISSDKSRESKIETHHHSRPESRTPVRGLESERSVEPYRIKHSLPVAAKFGA</sequence>